<dbReference type="EMBL" id="UINC01094024">
    <property type="protein sequence ID" value="SVC48918.1"/>
    <property type="molecule type" value="Genomic_DNA"/>
</dbReference>
<name>A0A382MK99_9ZZZZ</name>
<evidence type="ECO:0000313" key="1">
    <source>
        <dbReference type="EMBL" id="SVC48918.1"/>
    </source>
</evidence>
<feature type="non-terminal residue" evidence="1">
    <location>
        <position position="81"/>
    </location>
</feature>
<dbReference type="AlphaFoldDB" id="A0A382MK99"/>
<gene>
    <name evidence="1" type="ORF">METZ01_LOCUS301772</name>
</gene>
<feature type="non-terminal residue" evidence="1">
    <location>
        <position position="1"/>
    </location>
</feature>
<organism evidence="1">
    <name type="scientific">marine metagenome</name>
    <dbReference type="NCBI Taxonomy" id="408172"/>
    <lineage>
        <taxon>unclassified sequences</taxon>
        <taxon>metagenomes</taxon>
        <taxon>ecological metagenomes</taxon>
    </lineage>
</organism>
<reference evidence="1" key="1">
    <citation type="submission" date="2018-05" db="EMBL/GenBank/DDBJ databases">
        <authorList>
            <person name="Lanie J.A."/>
            <person name="Ng W.-L."/>
            <person name="Kazmierczak K.M."/>
            <person name="Andrzejewski T.M."/>
            <person name="Davidsen T.M."/>
            <person name="Wayne K.J."/>
            <person name="Tettelin H."/>
            <person name="Glass J.I."/>
            <person name="Rusch D."/>
            <person name="Podicherti R."/>
            <person name="Tsui H.-C.T."/>
            <person name="Winkler M.E."/>
        </authorList>
    </citation>
    <scope>NUCLEOTIDE SEQUENCE</scope>
</reference>
<protein>
    <submittedName>
        <fullName evidence="1">Uncharacterized protein</fullName>
    </submittedName>
</protein>
<accession>A0A382MK99</accession>
<sequence>LYLGLKGTNFIFVQYALRKTDILKNAFGSEINYISNFEVFKSLMKQYAYDDLFIDSAAKDFGHATPFGNRVIAENVAQELL</sequence>
<proteinExistence type="predicted"/>